<evidence type="ECO:0000256" key="8">
    <source>
        <dbReference type="PIRSR" id="PIRSR602481-2"/>
    </source>
</evidence>
<comment type="similarity">
    <text evidence="1">Belongs to the Fur family.</text>
</comment>
<keyword evidence="6" id="KW-0804">Transcription</keyword>
<sequence length="151" mass="17102">MAQTRQAWSEHALERLSDAGFRRGGARQVVIELLDEQPCALSALDIEDELRSREGRRVGRASIYRVLDELVTLDLLSRVEVGDGVARYEPQRPQHEHEHHHHLVCDGCGRLEPFQDDALERAIRGLAARVAFDVSDHDVTLHGCCERCRTT</sequence>
<evidence type="ECO:0000313" key="10">
    <source>
        <dbReference type="Proteomes" id="UP001149140"/>
    </source>
</evidence>
<accession>A0A9X3MWK8</accession>
<dbReference type="GO" id="GO:1900376">
    <property type="term" value="P:regulation of secondary metabolite biosynthetic process"/>
    <property type="evidence" value="ECO:0007669"/>
    <property type="project" value="TreeGrafter"/>
</dbReference>
<dbReference type="InterPro" id="IPR036390">
    <property type="entry name" value="WH_DNA-bd_sf"/>
</dbReference>
<keyword evidence="2" id="KW-0678">Repressor</keyword>
<dbReference type="InterPro" id="IPR036388">
    <property type="entry name" value="WH-like_DNA-bd_sf"/>
</dbReference>
<feature type="binding site" evidence="7">
    <location>
        <position position="145"/>
    </location>
    <ligand>
        <name>Zn(2+)</name>
        <dbReference type="ChEBI" id="CHEBI:29105"/>
    </ligand>
</feature>
<dbReference type="AlphaFoldDB" id="A0A9X3MWK8"/>
<dbReference type="CDD" id="cd07153">
    <property type="entry name" value="Fur_like"/>
    <property type="match status" value="1"/>
</dbReference>
<dbReference type="PANTHER" id="PTHR33202:SF7">
    <property type="entry name" value="FERRIC UPTAKE REGULATION PROTEIN"/>
    <property type="match status" value="1"/>
</dbReference>
<feature type="binding site" evidence="8">
    <location>
        <position position="137"/>
    </location>
    <ligand>
        <name>Fe cation</name>
        <dbReference type="ChEBI" id="CHEBI:24875"/>
    </ligand>
</feature>
<proteinExistence type="inferred from homology"/>
<feature type="binding site" evidence="7">
    <location>
        <position position="108"/>
    </location>
    <ligand>
        <name>Zn(2+)</name>
        <dbReference type="ChEBI" id="CHEBI:29105"/>
    </ligand>
</feature>
<dbReference type="RefSeq" id="WP_270043508.1">
    <property type="nucleotide sequence ID" value="NZ_JAPDOD010000032.1"/>
</dbReference>
<dbReference type="GO" id="GO:0000976">
    <property type="term" value="F:transcription cis-regulatory region binding"/>
    <property type="evidence" value="ECO:0007669"/>
    <property type="project" value="TreeGrafter"/>
</dbReference>
<evidence type="ECO:0000256" key="4">
    <source>
        <dbReference type="ARBA" id="ARBA00023015"/>
    </source>
</evidence>
<evidence type="ECO:0000313" key="9">
    <source>
        <dbReference type="EMBL" id="MDA0164256.1"/>
    </source>
</evidence>
<feature type="binding site" evidence="7">
    <location>
        <position position="148"/>
    </location>
    <ligand>
        <name>Zn(2+)</name>
        <dbReference type="ChEBI" id="CHEBI:29105"/>
    </ligand>
</feature>
<evidence type="ECO:0000256" key="7">
    <source>
        <dbReference type="PIRSR" id="PIRSR602481-1"/>
    </source>
</evidence>
<keyword evidence="3 7" id="KW-0862">Zinc</keyword>
<gene>
    <name evidence="9" type="ORF">OM076_28555</name>
</gene>
<feature type="binding site" evidence="8">
    <location>
        <position position="120"/>
    </location>
    <ligand>
        <name>Fe cation</name>
        <dbReference type="ChEBI" id="CHEBI:24875"/>
    </ligand>
</feature>
<organism evidence="9 10">
    <name type="scientific">Solirubrobacter ginsenosidimutans</name>
    <dbReference type="NCBI Taxonomy" id="490573"/>
    <lineage>
        <taxon>Bacteria</taxon>
        <taxon>Bacillati</taxon>
        <taxon>Actinomycetota</taxon>
        <taxon>Thermoleophilia</taxon>
        <taxon>Solirubrobacterales</taxon>
        <taxon>Solirubrobacteraceae</taxon>
        <taxon>Solirubrobacter</taxon>
    </lineage>
</organism>
<dbReference type="GO" id="GO:0045892">
    <property type="term" value="P:negative regulation of DNA-templated transcription"/>
    <property type="evidence" value="ECO:0007669"/>
    <property type="project" value="TreeGrafter"/>
</dbReference>
<dbReference type="Gene3D" id="3.30.1490.190">
    <property type="match status" value="1"/>
</dbReference>
<dbReference type="Gene3D" id="1.10.10.10">
    <property type="entry name" value="Winged helix-like DNA-binding domain superfamily/Winged helix DNA-binding domain"/>
    <property type="match status" value="1"/>
</dbReference>
<reference evidence="9" key="1">
    <citation type="submission" date="2022-10" db="EMBL/GenBank/DDBJ databases">
        <title>The WGS of Solirubrobacter ginsenosidimutans DSM 21036.</title>
        <authorList>
            <person name="Jiang Z."/>
        </authorList>
    </citation>
    <scope>NUCLEOTIDE SEQUENCE</scope>
    <source>
        <strain evidence="9">DSM 21036</strain>
    </source>
</reference>
<evidence type="ECO:0000256" key="1">
    <source>
        <dbReference type="ARBA" id="ARBA00007957"/>
    </source>
</evidence>
<evidence type="ECO:0000256" key="5">
    <source>
        <dbReference type="ARBA" id="ARBA00023125"/>
    </source>
</evidence>
<comment type="caution">
    <text evidence="9">The sequence shown here is derived from an EMBL/GenBank/DDBJ whole genome shotgun (WGS) entry which is preliminary data.</text>
</comment>
<dbReference type="Proteomes" id="UP001149140">
    <property type="component" value="Unassembled WGS sequence"/>
</dbReference>
<dbReference type="Pfam" id="PF01475">
    <property type="entry name" value="FUR"/>
    <property type="match status" value="1"/>
</dbReference>
<dbReference type="InterPro" id="IPR002481">
    <property type="entry name" value="FUR"/>
</dbReference>
<comment type="cofactor">
    <cofactor evidence="8">
        <name>Mn(2+)</name>
        <dbReference type="ChEBI" id="CHEBI:29035"/>
    </cofactor>
    <cofactor evidence="8">
        <name>Fe(2+)</name>
        <dbReference type="ChEBI" id="CHEBI:29033"/>
    </cofactor>
    <text evidence="8">Binds 1 Mn(2+) or Fe(2+) ion per subunit.</text>
</comment>
<keyword evidence="4" id="KW-0805">Transcription regulation</keyword>
<dbReference type="SUPFAM" id="SSF46785">
    <property type="entry name" value="Winged helix' DNA-binding domain"/>
    <property type="match status" value="1"/>
</dbReference>
<comment type="cofactor">
    <cofactor evidence="7">
        <name>Zn(2+)</name>
        <dbReference type="ChEBI" id="CHEBI:29105"/>
    </cofactor>
    <text evidence="7">Binds 1 zinc ion per subunit.</text>
</comment>
<feature type="binding site" evidence="8">
    <location>
        <position position="99"/>
    </location>
    <ligand>
        <name>Fe cation</name>
        <dbReference type="ChEBI" id="CHEBI:24875"/>
    </ligand>
</feature>
<dbReference type="EMBL" id="JAPDOD010000032">
    <property type="protein sequence ID" value="MDA0164256.1"/>
    <property type="molecule type" value="Genomic_DNA"/>
</dbReference>
<dbReference type="InterPro" id="IPR043135">
    <property type="entry name" value="Fur_C"/>
</dbReference>
<dbReference type="GO" id="GO:0003700">
    <property type="term" value="F:DNA-binding transcription factor activity"/>
    <property type="evidence" value="ECO:0007669"/>
    <property type="project" value="InterPro"/>
</dbReference>
<feature type="binding site" evidence="7">
    <location>
        <position position="105"/>
    </location>
    <ligand>
        <name>Zn(2+)</name>
        <dbReference type="ChEBI" id="CHEBI:29105"/>
    </ligand>
</feature>
<evidence type="ECO:0000256" key="3">
    <source>
        <dbReference type="ARBA" id="ARBA00022833"/>
    </source>
</evidence>
<keyword evidence="5" id="KW-0238">DNA-binding</keyword>
<dbReference type="GO" id="GO:0008270">
    <property type="term" value="F:zinc ion binding"/>
    <property type="evidence" value="ECO:0007669"/>
    <property type="project" value="TreeGrafter"/>
</dbReference>
<name>A0A9X3MWK8_9ACTN</name>
<keyword evidence="7" id="KW-0479">Metal-binding</keyword>
<protein>
    <submittedName>
        <fullName evidence="9">Transcriptional repressor</fullName>
    </submittedName>
</protein>
<evidence type="ECO:0000256" key="6">
    <source>
        <dbReference type="ARBA" id="ARBA00023163"/>
    </source>
</evidence>
<dbReference type="PANTHER" id="PTHR33202">
    <property type="entry name" value="ZINC UPTAKE REGULATION PROTEIN"/>
    <property type="match status" value="1"/>
</dbReference>
<evidence type="ECO:0000256" key="2">
    <source>
        <dbReference type="ARBA" id="ARBA00022491"/>
    </source>
</evidence>
<keyword evidence="10" id="KW-1185">Reference proteome</keyword>
<keyword evidence="8" id="KW-0408">Iron</keyword>